<feature type="region of interest" description="Disordered" evidence="1">
    <location>
        <begin position="59"/>
        <end position="85"/>
    </location>
</feature>
<organism evidence="2 3">
    <name type="scientific">Cronartium quercuum f. sp. fusiforme G11</name>
    <dbReference type="NCBI Taxonomy" id="708437"/>
    <lineage>
        <taxon>Eukaryota</taxon>
        <taxon>Fungi</taxon>
        <taxon>Dikarya</taxon>
        <taxon>Basidiomycota</taxon>
        <taxon>Pucciniomycotina</taxon>
        <taxon>Pucciniomycetes</taxon>
        <taxon>Pucciniales</taxon>
        <taxon>Coleosporiaceae</taxon>
        <taxon>Cronartium</taxon>
    </lineage>
</organism>
<sequence length="280" mass="31331">MPATGLLKTTLMLATHFCQSTSQIHSTTNHHRLLLSMPPPKLVVCKCSQCITNTYTDDNSQKHHGTYVSARNRQKHQASDFEKRKESTSAAFTILNLDEDKDTLDDTDEDDKSKADISDSDSEDSSIGLVVEVDHVPLSIMHDWLEGVLQHHFRHQWGFKGKDKRTVGKNKLVEEADSEGDDSDISMAGGWDEDFDLKAGTESSLFSECKLNDICCLLKDIILPSGVEPIPKNLGDVSHSKLKASQWKSLFLYIIPLVILELLVLDVKDFPTLSNRHTIV</sequence>
<evidence type="ECO:0000313" key="2">
    <source>
        <dbReference type="EMBL" id="KAG0148844.1"/>
    </source>
</evidence>
<evidence type="ECO:0000256" key="1">
    <source>
        <dbReference type="SAM" id="MobiDB-lite"/>
    </source>
</evidence>
<dbReference type="AlphaFoldDB" id="A0A9P6NMW3"/>
<comment type="caution">
    <text evidence="2">The sequence shown here is derived from an EMBL/GenBank/DDBJ whole genome shotgun (WGS) entry which is preliminary data.</text>
</comment>
<dbReference type="OrthoDB" id="3269001at2759"/>
<gene>
    <name evidence="2" type="ORF">CROQUDRAFT_89896</name>
</gene>
<protein>
    <submittedName>
        <fullName evidence="2">Uncharacterized protein</fullName>
    </submittedName>
</protein>
<keyword evidence="3" id="KW-1185">Reference proteome</keyword>
<feature type="region of interest" description="Disordered" evidence="1">
    <location>
        <begin position="102"/>
        <end position="122"/>
    </location>
</feature>
<evidence type="ECO:0000313" key="3">
    <source>
        <dbReference type="Proteomes" id="UP000886653"/>
    </source>
</evidence>
<dbReference type="EMBL" id="MU167233">
    <property type="protein sequence ID" value="KAG0148844.1"/>
    <property type="molecule type" value="Genomic_DNA"/>
</dbReference>
<dbReference type="Proteomes" id="UP000886653">
    <property type="component" value="Unassembled WGS sequence"/>
</dbReference>
<name>A0A9P6NMW3_9BASI</name>
<reference evidence="2" key="1">
    <citation type="submission" date="2013-11" db="EMBL/GenBank/DDBJ databases">
        <title>Genome sequence of the fusiform rust pathogen reveals effectors for host alternation and coevolution with pine.</title>
        <authorList>
            <consortium name="DOE Joint Genome Institute"/>
            <person name="Smith K."/>
            <person name="Pendleton A."/>
            <person name="Kubisiak T."/>
            <person name="Anderson C."/>
            <person name="Salamov A."/>
            <person name="Aerts A."/>
            <person name="Riley R."/>
            <person name="Clum A."/>
            <person name="Lindquist E."/>
            <person name="Ence D."/>
            <person name="Campbell M."/>
            <person name="Kronenberg Z."/>
            <person name="Feau N."/>
            <person name="Dhillon B."/>
            <person name="Hamelin R."/>
            <person name="Burleigh J."/>
            <person name="Smith J."/>
            <person name="Yandell M."/>
            <person name="Nelson C."/>
            <person name="Grigoriev I."/>
            <person name="Davis J."/>
        </authorList>
    </citation>
    <scope>NUCLEOTIDE SEQUENCE</scope>
    <source>
        <strain evidence="2">G11</strain>
    </source>
</reference>
<proteinExistence type="predicted"/>
<accession>A0A9P6NMW3</accession>